<protein>
    <submittedName>
        <fullName evidence="1">Uncharacterized protein</fullName>
    </submittedName>
</protein>
<proteinExistence type="predicted"/>
<reference evidence="1 2" key="1">
    <citation type="submission" date="2015-01" db="EMBL/GenBank/DDBJ databases">
        <title>Evolution of Trichinella species and genotypes.</title>
        <authorList>
            <person name="Korhonen P.K."/>
            <person name="Edoardo P."/>
            <person name="Giuseppe L.R."/>
            <person name="Gasser R.B."/>
        </authorList>
    </citation>
    <scope>NUCLEOTIDE SEQUENCE [LARGE SCALE GENOMIC DNA]</scope>
    <source>
        <strain evidence="1">ISS1029</strain>
    </source>
</reference>
<dbReference type="Proteomes" id="UP000055024">
    <property type="component" value="Unassembled WGS sequence"/>
</dbReference>
<evidence type="ECO:0000313" key="1">
    <source>
        <dbReference type="EMBL" id="KRY99144.1"/>
    </source>
</evidence>
<gene>
    <name evidence="1" type="ORF">T11_13123</name>
</gene>
<keyword evidence="2" id="KW-1185">Reference proteome</keyword>
<evidence type="ECO:0000313" key="2">
    <source>
        <dbReference type="Proteomes" id="UP000055024"/>
    </source>
</evidence>
<dbReference type="AlphaFoldDB" id="A0A0V1GM07"/>
<organism evidence="1 2">
    <name type="scientific">Trichinella zimbabwensis</name>
    <dbReference type="NCBI Taxonomy" id="268475"/>
    <lineage>
        <taxon>Eukaryota</taxon>
        <taxon>Metazoa</taxon>
        <taxon>Ecdysozoa</taxon>
        <taxon>Nematoda</taxon>
        <taxon>Enoplea</taxon>
        <taxon>Dorylaimia</taxon>
        <taxon>Trichinellida</taxon>
        <taxon>Trichinellidae</taxon>
        <taxon>Trichinella</taxon>
    </lineage>
</organism>
<name>A0A0V1GM07_9BILA</name>
<dbReference type="EMBL" id="JYDP01000980">
    <property type="protein sequence ID" value="KRY99144.1"/>
    <property type="molecule type" value="Genomic_DNA"/>
</dbReference>
<dbReference type="PROSITE" id="PS51257">
    <property type="entry name" value="PROKAR_LIPOPROTEIN"/>
    <property type="match status" value="1"/>
</dbReference>
<comment type="caution">
    <text evidence="1">The sequence shown here is derived from an EMBL/GenBank/DDBJ whole genome shotgun (WGS) entry which is preliminary data.</text>
</comment>
<sequence length="205" mass="23732">MVETFSKKLINYVTSPHTGASCVHTGGHTNPAAWCTTRKRQQVITFLQKKIKCRFSHESRCLVHHEAEKTNYYIFTKKENAVFHTNPGAWCTTRQSQQAITFLQKKIKCRFSHESRCLVHHEAEATGYYIFTKKVKCPVSHESRCLVHHEAEPTGYYIFTKKDKMPFFTRIPLPGAPRGRANKLLHFYKKGQMPFFTRMPLPGAP</sequence>
<accession>A0A0V1GM07</accession>